<protein>
    <submittedName>
        <fullName evidence="3">Uncharacterized protein</fullName>
    </submittedName>
</protein>
<evidence type="ECO:0000313" key="3">
    <source>
        <dbReference type="EMBL" id="KAK5576508.1"/>
    </source>
</evidence>
<feature type="chain" id="PRO_5042845595" evidence="2">
    <location>
        <begin position="20"/>
        <end position="174"/>
    </location>
</feature>
<dbReference type="EMBL" id="JAVFKY010000005">
    <property type="protein sequence ID" value="KAK5576508.1"/>
    <property type="molecule type" value="Genomic_DNA"/>
</dbReference>
<dbReference type="Proteomes" id="UP001344447">
    <property type="component" value="Unassembled WGS sequence"/>
</dbReference>
<reference evidence="3 4" key="1">
    <citation type="submission" date="2023-11" db="EMBL/GenBank/DDBJ databases">
        <title>Dfirmibasis_genome.</title>
        <authorList>
            <person name="Edelbroek B."/>
            <person name="Kjellin J."/>
            <person name="Jerlstrom-Hultqvist J."/>
            <person name="Soderbom F."/>
        </authorList>
    </citation>
    <scope>NUCLEOTIDE SEQUENCE [LARGE SCALE GENOMIC DNA]</scope>
    <source>
        <strain evidence="3 4">TNS-C-14</strain>
    </source>
</reference>
<keyword evidence="4" id="KW-1185">Reference proteome</keyword>
<comment type="caution">
    <text evidence="3">The sequence shown here is derived from an EMBL/GenBank/DDBJ whole genome shotgun (WGS) entry which is preliminary data.</text>
</comment>
<evidence type="ECO:0000256" key="2">
    <source>
        <dbReference type="SAM" id="SignalP"/>
    </source>
</evidence>
<dbReference type="AlphaFoldDB" id="A0AAN7TVR9"/>
<feature type="compositionally biased region" description="Low complexity" evidence="1">
    <location>
        <begin position="114"/>
        <end position="125"/>
    </location>
</feature>
<sequence length="174" mass="17994">MKFHYTLLALLSLLAYVNGQSYDHFTTTLSNQTPACSAPVDAALNACVNVCGKYVKYTAGTGTNAFTFTEYSNADCSTQVNPAVTNNFVCGDETTSHSINTNWSTVCKLQVTPTPSVTPSVTPTVTPTPTPSTPSPTPTATTGAATTSSTTTGSASTVAASLSLIIFSMILALC</sequence>
<feature type="region of interest" description="Disordered" evidence="1">
    <location>
        <begin position="114"/>
        <end position="152"/>
    </location>
</feature>
<feature type="signal peptide" evidence="2">
    <location>
        <begin position="1"/>
        <end position="19"/>
    </location>
</feature>
<feature type="compositionally biased region" description="Low complexity" evidence="1">
    <location>
        <begin position="138"/>
        <end position="152"/>
    </location>
</feature>
<feature type="compositionally biased region" description="Pro residues" evidence="1">
    <location>
        <begin position="126"/>
        <end position="137"/>
    </location>
</feature>
<proteinExistence type="predicted"/>
<gene>
    <name evidence="3" type="ORF">RB653_007652</name>
</gene>
<accession>A0AAN7TVR9</accession>
<evidence type="ECO:0000313" key="4">
    <source>
        <dbReference type="Proteomes" id="UP001344447"/>
    </source>
</evidence>
<keyword evidence="2" id="KW-0732">Signal</keyword>
<name>A0AAN7TVR9_9MYCE</name>
<evidence type="ECO:0000256" key="1">
    <source>
        <dbReference type="SAM" id="MobiDB-lite"/>
    </source>
</evidence>
<organism evidence="3 4">
    <name type="scientific">Dictyostelium firmibasis</name>
    <dbReference type="NCBI Taxonomy" id="79012"/>
    <lineage>
        <taxon>Eukaryota</taxon>
        <taxon>Amoebozoa</taxon>
        <taxon>Evosea</taxon>
        <taxon>Eumycetozoa</taxon>
        <taxon>Dictyostelia</taxon>
        <taxon>Dictyosteliales</taxon>
        <taxon>Dictyosteliaceae</taxon>
        <taxon>Dictyostelium</taxon>
    </lineage>
</organism>